<dbReference type="EMBL" id="BAFC01000093">
    <property type="protein sequence ID" value="GAB40211.1"/>
    <property type="molecule type" value="Genomic_DNA"/>
</dbReference>
<keyword evidence="2" id="KW-1185">Reference proteome</keyword>
<dbReference type="AlphaFoldDB" id="H5U3A3"/>
<evidence type="ECO:0000313" key="2">
    <source>
        <dbReference type="Proteomes" id="UP000005845"/>
    </source>
</evidence>
<sequence>MIESSRSPQGSTLTDDDASSVIDPIALEASEVDPADVVAADAAAREFVARLTSEAAGTAG</sequence>
<protein>
    <submittedName>
        <fullName evidence="1">Uncharacterized protein</fullName>
    </submittedName>
</protein>
<comment type="caution">
    <text evidence="1">The sequence shown here is derived from an EMBL/GenBank/DDBJ whole genome shotgun (WGS) entry which is preliminary data.</text>
</comment>
<reference evidence="1 2" key="1">
    <citation type="submission" date="2012-02" db="EMBL/GenBank/DDBJ databases">
        <title>Whole genome shotgun sequence of Gordonia sputi NBRC 100414.</title>
        <authorList>
            <person name="Yoshida I."/>
            <person name="Hosoyama A."/>
            <person name="Tsuchikane K."/>
            <person name="Katsumata H."/>
            <person name="Yamazaki S."/>
            <person name="Fujita N."/>
        </authorList>
    </citation>
    <scope>NUCLEOTIDE SEQUENCE [LARGE SCALE GENOMIC DNA]</scope>
    <source>
        <strain evidence="1 2">NBRC 100414</strain>
    </source>
</reference>
<organism evidence="1 2">
    <name type="scientific">Gordonia sputi NBRC 100414</name>
    <dbReference type="NCBI Taxonomy" id="1089453"/>
    <lineage>
        <taxon>Bacteria</taxon>
        <taxon>Bacillati</taxon>
        <taxon>Actinomycetota</taxon>
        <taxon>Actinomycetes</taxon>
        <taxon>Mycobacteriales</taxon>
        <taxon>Gordoniaceae</taxon>
        <taxon>Gordonia</taxon>
    </lineage>
</organism>
<feature type="non-terminal residue" evidence="1">
    <location>
        <position position="60"/>
    </location>
</feature>
<evidence type="ECO:0000313" key="1">
    <source>
        <dbReference type="EMBL" id="GAB40211.1"/>
    </source>
</evidence>
<gene>
    <name evidence="1" type="ORF">GOSPT_095_00010</name>
</gene>
<accession>H5U3A3</accession>
<name>H5U3A3_9ACTN</name>
<dbReference type="Proteomes" id="UP000005845">
    <property type="component" value="Unassembled WGS sequence"/>
</dbReference>
<proteinExistence type="predicted"/>